<keyword evidence="4" id="KW-0808">Transferase</keyword>
<dbReference type="Gene3D" id="3.10.20.90">
    <property type="entry name" value="Phosphatidylinositol 3-kinase Catalytic Subunit, Chain A, domain 1"/>
    <property type="match status" value="1"/>
</dbReference>
<feature type="domain" description="RING-type" evidence="16">
    <location>
        <begin position="585"/>
        <end position="624"/>
    </location>
</feature>
<dbReference type="Gene3D" id="2.30.280.10">
    <property type="entry name" value="SRA-YDG"/>
    <property type="match status" value="1"/>
</dbReference>
<dbReference type="InterPro" id="IPR029071">
    <property type="entry name" value="Ubiquitin-like_domsf"/>
</dbReference>
<evidence type="ECO:0000259" key="14">
    <source>
        <dbReference type="PROSITE" id="PS50016"/>
    </source>
</evidence>
<dbReference type="PANTHER" id="PTHR14140:SF45">
    <property type="entry name" value="RING-TYPE E3 UBIQUITIN TRANSFERASE"/>
    <property type="match status" value="1"/>
</dbReference>
<dbReference type="SMART" id="SM00249">
    <property type="entry name" value="PHD"/>
    <property type="match status" value="1"/>
</dbReference>
<dbReference type="GO" id="GO:0044027">
    <property type="term" value="P:negative regulation of gene expression via chromosomal CpG island methylation"/>
    <property type="evidence" value="ECO:0000318"/>
    <property type="project" value="GO_Central"/>
</dbReference>
<gene>
    <name evidence="18" type="primary">AUGUSTUS-3.0.2_34137</name>
    <name evidence="18" type="ORF">TcasGA2_TC034137</name>
</gene>
<keyword evidence="6 12" id="KW-0863">Zinc-finger</keyword>
<dbReference type="InterPro" id="IPR000626">
    <property type="entry name" value="Ubiquitin-like_dom"/>
</dbReference>
<sequence length="654" mass="75772">MQIVVKIRVISAQNEKSDLIFKIQRNLKIFELQKIIHSKLDVDVSAQKLYYGGKELVADSSIRDYNIHDGDVIWLMRTSENPAKKKKYDDETKKIRELKNCSSAYYKIGDLVDVMYSEFGAWFEAKIIEILVDQNNDNAEENLIFKVVMDRNEETAPITVTFNNVRPRAKYIYSFSELQNEMIVFVNYNIEEPTKRGYWYDFKITNINREKNTLEGNLIMGLSREAVVHDCIVKFVDEVMKIEQPTLITNRKIETNEEIPLRKLPPYCSKCKDVSTRDCKECSCRICGRKTYISILIICDECQCSYHVFCLNPPLENVPLDEEWYCPNCKRDENEIVRAGEKLKTIKRKLNRIKLLKNQFGPVIGIEVGACWKYRNQLPECGIHGSPKNDIHGNHSKGVFSIILNGNDEESQDKGEEFYFTLSNNHRTTTRVIGVQESGVFVNKMIKTLSLNCNNYKMRNNGFGVADVWKHGKPVRVIRNSTVARSKYGPESGYRYDGIYKVVEYFPEISKFDAVVWRFLMRRDDSAAPPWLVIQIDTISFHLDPNIEYFMKKDSENKALWDECSKELENGKATFLETVKRLFTCVCCHEILHMPVTTKCLHNICHDCLINCFASDIHFCPTCRTDLEKSCSLRINDNLQAALKLLFPGNGFNR</sequence>
<evidence type="ECO:0000256" key="1">
    <source>
        <dbReference type="ARBA" id="ARBA00000900"/>
    </source>
</evidence>
<dbReference type="GO" id="GO:0008270">
    <property type="term" value="F:zinc ion binding"/>
    <property type="evidence" value="ECO:0007669"/>
    <property type="project" value="UniProtKB-KW"/>
</dbReference>
<dbReference type="STRING" id="7070.A0A139WCU0"/>
<evidence type="ECO:0000259" key="16">
    <source>
        <dbReference type="PROSITE" id="PS50089"/>
    </source>
</evidence>
<evidence type="ECO:0000256" key="6">
    <source>
        <dbReference type="ARBA" id="ARBA00022771"/>
    </source>
</evidence>
<dbReference type="PROSITE" id="PS50053">
    <property type="entry name" value="UBIQUITIN_2"/>
    <property type="match status" value="1"/>
</dbReference>
<dbReference type="SUPFAM" id="SSF57850">
    <property type="entry name" value="RING/U-box"/>
    <property type="match status" value="1"/>
</dbReference>
<comment type="pathway">
    <text evidence="2">Protein modification; protein ubiquitination.</text>
</comment>
<dbReference type="FunFam" id="2.30.30.1150:FF:000010">
    <property type="entry name" value="E3 ubiquitin-protein ligase UHRF1-like Protein"/>
    <property type="match status" value="1"/>
</dbReference>
<dbReference type="PANTHER" id="PTHR14140">
    <property type="entry name" value="E3 UBIQUITIN-PROTEIN LIGASE UHRF-RELATED"/>
    <property type="match status" value="1"/>
</dbReference>
<feature type="domain" description="YDG" evidence="17">
    <location>
        <begin position="361"/>
        <end position="523"/>
    </location>
</feature>
<dbReference type="GO" id="GO:0061630">
    <property type="term" value="F:ubiquitin protein ligase activity"/>
    <property type="evidence" value="ECO:0000318"/>
    <property type="project" value="GO_Central"/>
</dbReference>
<keyword evidence="8" id="KW-0862">Zinc</keyword>
<dbReference type="CDD" id="cd17039">
    <property type="entry name" value="Ubl_ubiquitin_like"/>
    <property type="match status" value="1"/>
</dbReference>
<dbReference type="Proteomes" id="UP000007266">
    <property type="component" value="Linkage group 8"/>
</dbReference>
<evidence type="ECO:0000313" key="18">
    <source>
        <dbReference type="EMBL" id="KYB25736.1"/>
    </source>
</evidence>
<evidence type="ECO:0000256" key="12">
    <source>
        <dbReference type="PROSITE-ProRule" id="PRU00175"/>
    </source>
</evidence>
<dbReference type="InParanoid" id="A0A139WCU0"/>
<dbReference type="InterPro" id="IPR001965">
    <property type="entry name" value="Znf_PHD"/>
</dbReference>
<feature type="domain" description="Ubiquitin-like" evidence="15">
    <location>
        <begin position="3"/>
        <end position="82"/>
    </location>
</feature>
<dbReference type="Gene3D" id="2.30.30.140">
    <property type="match status" value="1"/>
</dbReference>
<dbReference type="OrthoDB" id="308383at2759"/>
<dbReference type="PROSITE" id="PS50016">
    <property type="entry name" value="ZF_PHD_2"/>
    <property type="match status" value="1"/>
</dbReference>
<keyword evidence="10 13" id="KW-0539">Nucleus</keyword>
<dbReference type="SUPFAM" id="SSF88697">
    <property type="entry name" value="PUA domain-like"/>
    <property type="match status" value="1"/>
</dbReference>
<dbReference type="InterPro" id="IPR013083">
    <property type="entry name" value="Znf_RING/FYVE/PHD"/>
</dbReference>
<dbReference type="Gene3D" id="3.30.40.10">
    <property type="entry name" value="Zinc/RING finger domain, C3HC4 (zinc finger)"/>
    <property type="match status" value="1"/>
</dbReference>
<dbReference type="PROSITE" id="PS50089">
    <property type="entry name" value="ZF_RING_2"/>
    <property type="match status" value="1"/>
</dbReference>
<dbReference type="Gene3D" id="2.30.30.1150">
    <property type="match status" value="1"/>
</dbReference>
<dbReference type="Pfam" id="PF00240">
    <property type="entry name" value="ubiquitin"/>
    <property type="match status" value="1"/>
</dbReference>
<comment type="subcellular location">
    <subcellularLocation>
        <location evidence="13">Nucleus</location>
    </subcellularLocation>
</comment>
<dbReference type="SUPFAM" id="SSF54236">
    <property type="entry name" value="Ubiquitin-like"/>
    <property type="match status" value="1"/>
</dbReference>
<dbReference type="OMA" id="CQHNICK"/>
<dbReference type="PROSITE" id="PS00518">
    <property type="entry name" value="ZF_RING_1"/>
    <property type="match status" value="1"/>
</dbReference>
<dbReference type="PROSITE" id="PS51015">
    <property type="entry name" value="YDG"/>
    <property type="match status" value="1"/>
</dbReference>
<protein>
    <recommendedName>
        <fullName evidence="3">RING-type E3 ubiquitin transferase</fullName>
        <ecNumber evidence="3">2.3.2.27</ecNumber>
    </recommendedName>
</protein>
<dbReference type="EMBL" id="KQ971362">
    <property type="protein sequence ID" value="KYB25736.1"/>
    <property type="molecule type" value="Genomic_DNA"/>
</dbReference>
<dbReference type="UniPathway" id="UPA00143"/>
<dbReference type="GO" id="GO:0005634">
    <property type="term" value="C:nucleus"/>
    <property type="evidence" value="ECO:0007669"/>
    <property type="project" value="UniProtKB-SubCell"/>
</dbReference>
<evidence type="ECO:0000313" key="19">
    <source>
        <dbReference type="Proteomes" id="UP000007266"/>
    </source>
</evidence>
<evidence type="ECO:0000256" key="4">
    <source>
        <dbReference type="ARBA" id="ARBA00022679"/>
    </source>
</evidence>
<dbReference type="InterPro" id="IPR021991">
    <property type="entry name" value="TTD_dom"/>
</dbReference>
<feature type="domain" description="PHD-type" evidence="14">
    <location>
        <begin position="281"/>
        <end position="332"/>
    </location>
</feature>
<dbReference type="GO" id="GO:0016567">
    <property type="term" value="P:protein ubiquitination"/>
    <property type="evidence" value="ECO:0000318"/>
    <property type="project" value="GO_Central"/>
</dbReference>
<evidence type="ECO:0000259" key="17">
    <source>
        <dbReference type="PROSITE" id="PS51015"/>
    </source>
</evidence>
<dbReference type="InterPro" id="IPR003105">
    <property type="entry name" value="SRA_YDG"/>
</dbReference>
<accession>A0A139WCU0</accession>
<dbReference type="Pfam" id="PF02182">
    <property type="entry name" value="SAD_SRA"/>
    <property type="match status" value="1"/>
</dbReference>
<evidence type="ECO:0000256" key="2">
    <source>
        <dbReference type="ARBA" id="ARBA00004906"/>
    </source>
</evidence>
<evidence type="ECO:0000256" key="8">
    <source>
        <dbReference type="ARBA" id="ARBA00022833"/>
    </source>
</evidence>
<organism evidence="18 19">
    <name type="scientific">Tribolium castaneum</name>
    <name type="common">Red flour beetle</name>
    <dbReference type="NCBI Taxonomy" id="7070"/>
    <lineage>
        <taxon>Eukaryota</taxon>
        <taxon>Metazoa</taxon>
        <taxon>Ecdysozoa</taxon>
        <taxon>Arthropoda</taxon>
        <taxon>Hexapoda</taxon>
        <taxon>Insecta</taxon>
        <taxon>Pterygota</taxon>
        <taxon>Neoptera</taxon>
        <taxon>Endopterygota</taxon>
        <taxon>Coleoptera</taxon>
        <taxon>Polyphaga</taxon>
        <taxon>Cucujiformia</taxon>
        <taxon>Tenebrionidae</taxon>
        <taxon>Tenebrionidae incertae sedis</taxon>
        <taxon>Tribolium</taxon>
    </lineage>
</organism>
<keyword evidence="9" id="KW-0238">DNA-binding</keyword>
<dbReference type="Pfam" id="PF12148">
    <property type="entry name" value="TTD"/>
    <property type="match status" value="1"/>
</dbReference>
<evidence type="ECO:0000256" key="7">
    <source>
        <dbReference type="ARBA" id="ARBA00022786"/>
    </source>
</evidence>
<dbReference type="InterPro" id="IPR045134">
    <property type="entry name" value="UHRF1/2-like"/>
</dbReference>
<dbReference type="CDD" id="cd15525">
    <property type="entry name" value="PHD_UHRF1_2"/>
    <property type="match status" value="1"/>
</dbReference>
<evidence type="ECO:0000256" key="3">
    <source>
        <dbReference type="ARBA" id="ARBA00012483"/>
    </source>
</evidence>
<dbReference type="SUPFAM" id="SSF57903">
    <property type="entry name" value="FYVE/PHD zinc finger"/>
    <property type="match status" value="1"/>
</dbReference>
<dbReference type="SMART" id="SM00213">
    <property type="entry name" value="UBQ"/>
    <property type="match status" value="1"/>
</dbReference>
<keyword evidence="19" id="KW-1185">Reference proteome</keyword>
<evidence type="ECO:0000256" key="11">
    <source>
        <dbReference type="ARBA" id="ARBA00023306"/>
    </source>
</evidence>
<keyword evidence="7" id="KW-0833">Ubl conjugation pathway</keyword>
<dbReference type="InterPro" id="IPR001841">
    <property type="entry name" value="Znf_RING"/>
</dbReference>
<dbReference type="InterPro" id="IPR011011">
    <property type="entry name" value="Znf_FYVE_PHD"/>
</dbReference>
<dbReference type="InterPro" id="IPR017907">
    <property type="entry name" value="Znf_RING_CS"/>
</dbReference>
<dbReference type="SMART" id="SM00466">
    <property type="entry name" value="SRA"/>
    <property type="match status" value="1"/>
</dbReference>
<evidence type="ECO:0000256" key="13">
    <source>
        <dbReference type="PROSITE-ProRule" id="PRU00358"/>
    </source>
</evidence>
<dbReference type="EC" id="2.3.2.27" evidence="3"/>
<dbReference type="GO" id="GO:0003677">
    <property type="term" value="F:DNA binding"/>
    <property type="evidence" value="ECO:0007669"/>
    <property type="project" value="UniProtKB-KW"/>
</dbReference>
<dbReference type="FunFam" id="2.30.30.140:FF:000217">
    <property type="entry name" value="E3 ubiquitin-protein ligase UHRF1-like Protein"/>
    <property type="match status" value="1"/>
</dbReference>
<dbReference type="InterPro" id="IPR015947">
    <property type="entry name" value="PUA-like_sf"/>
</dbReference>
<dbReference type="CDD" id="cd20387">
    <property type="entry name" value="Tudor_UHRF_rpt1"/>
    <property type="match status" value="1"/>
</dbReference>
<dbReference type="KEGG" id="tca:100142521"/>
<evidence type="ECO:0000259" key="15">
    <source>
        <dbReference type="PROSITE" id="PS50053"/>
    </source>
</evidence>
<dbReference type="SMART" id="SM00184">
    <property type="entry name" value="RING"/>
    <property type="match status" value="2"/>
</dbReference>
<reference evidence="18 19" key="1">
    <citation type="journal article" date="2008" name="Nature">
        <title>The genome of the model beetle and pest Tribolium castaneum.</title>
        <authorList>
            <consortium name="Tribolium Genome Sequencing Consortium"/>
            <person name="Richards S."/>
            <person name="Gibbs R.A."/>
            <person name="Weinstock G.M."/>
            <person name="Brown S.J."/>
            <person name="Denell R."/>
            <person name="Beeman R.W."/>
            <person name="Gibbs R."/>
            <person name="Beeman R.W."/>
            <person name="Brown S.J."/>
            <person name="Bucher G."/>
            <person name="Friedrich M."/>
            <person name="Grimmelikhuijzen C.J."/>
            <person name="Klingler M."/>
            <person name="Lorenzen M."/>
            <person name="Richards S."/>
            <person name="Roth S."/>
            <person name="Schroder R."/>
            <person name="Tautz D."/>
            <person name="Zdobnov E.M."/>
            <person name="Muzny D."/>
            <person name="Gibbs R.A."/>
            <person name="Weinstock G.M."/>
            <person name="Attaway T."/>
            <person name="Bell S."/>
            <person name="Buhay C.J."/>
            <person name="Chandrabose M.N."/>
            <person name="Chavez D."/>
            <person name="Clerk-Blankenburg K.P."/>
            <person name="Cree A."/>
            <person name="Dao M."/>
            <person name="Davis C."/>
            <person name="Chacko J."/>
            <person name="Dinh H."/>
            <person name="Dugan-Rocha S."/>
            <person name="Fowler G."/>
            <person name="Garner T.T."/>
            <person name="Garnes J."/>
            <person name="Gnirke A."/>
            <person name="Hawes A."/>
            <person name="Hernandez J."/>
            <person name="Hines S."/>
            <person name="Holder M."/>
            <person name="Hume J."/>
            <person name="Jhangiani S.N."/>
            <person name="Joshi V."/>
            <person name="Khan Z.M."/>
            <person name="Jackson L."/>
            <person name="Kovar C."/>
            <person name="Kowis A."/>
            <person name="Lee S."/>
            <person name="Lewis L.R."/>
            <person name="Margolis J."/>
            <person name="Morgan M."/>
            <person name="Nazareth L.V."/>
            <person name="Nguyen N."/>
            <person name="Okwuonu G."/>
            <person name="Parker D."/>
            <person name="Richards S."/>
            <person name="Ruiz S.J."/>
            <person name="Santibanez J."/>
            <person name="Savard J."/>
            <person name="Scherer S.E."/>
            <person name="Schneider B."/>
            <person name="Sodergren E."/>
            <person name="Tautz D."/>
            <person name="Vattahil S."/>
            <person name="Villasana D."/>
            <person name="White C.S."/>
            <person name="Wright R."/>
            <person name="Park Y."/>
            <person name="Beeman R.W."/>
            <person name="Lord J."/>
            <person name="Oppert B."/>
            <person name="Lorenzen M."/>
            <person name="Brown S."/>
            <person name="Wang L."/>
            <person name="Savard J."/>
            <person name="Tautz D."/>
            <person name="Richards S."/>
            <person name="Weinstock G."/>
            <person name="Gibbs R.A."/>
            <person name="Liu Y."/>
            <person name="Worley K."/>
            <person name="Weinstock G."/>
            <person name="Elsik C.G."/>
            <person name="Reese J.T."/>
            <person name="Elhaik E."/>
            <person name="Landan G."/>
            <person name="Graur D."/>
            <person name="Arensburger P."/>
            <person name="Atkinson P."/>
            <person name="Beeman R.W."/>
            <person name="Beidler J."/>
            <person name="Brown S.J."/>
            <person name="Demuth J.P."/>
            <person name="Drury D.W."/>
            <person name="Du Y.Z."/>
            <person name="Fujiwara H."/>
            <person name="Lorenzen M."/>
            <person name="Maselli V."/>
            <person name="Osanai M."/>
            <person name="Park Y."/>
            <person name="Robertson H.M."/>
            <person name="Tu Z."/>
            <person name="Wang J.J."/>
            <person name="Wang S."/>
            <person name="Richards S."/>
            <person name="Song H."/>
            <person name="Zhang L."/>
            <person name="Sodergren E."/>
            <person name="Werner D."/>
            <person name="Stanke M."/>
            <person name="Morgenstern B."/>
            <person name="Solovyev V."/>
            <person name="Kosarev P."/>
            <person name="Brown G."/>
            <person name="Chen H.C."/>
            <person name="Ermolaeva O."/>
            <person name="Hlavina W."/>
            <person name="Kapustin Y."/>
            <person name="Kiryutin B."/>
            <person name="Kitts P."/>
            <person name="Maglott D."/>
            <person name="Pruitt K."/>
            <person name="Sapojnikov V."/>
            <person name="Souvorov A."/>
            <person name="Mackey A.J."/>
            <person name="Waterhouse R.M."/>
            <person name="Wyder S."/>
            <person name="Zdobnov E.M."/>
            <person name="Zdobnov E.M."/>
            <person name="Wyder S."/>
            <person name="Kriventseva E.V."/>
            <person name="Kadowaki T."/>
            <person name="Bork P."/>
            <person name="Aranda M."/>
            <person name="Bao R."/>
            <person name="Beermann A."/>
            <person name="Berns N."/>
            <person name="Bolognesi R."/>
            <person name="Bonneton F."/>
            <person name="Bopp D."/>
            <person name="Brown S.J."/>
            <person name="Bucher G."/>
            <person name="Butts T."/>
            <person name="Chaumot A."/>
            <person name="Denell R.E."/>
            <person name="Ferrier D.E."/>
            <person name="Friedrich M."/>
            <person name="Gordon C.M."/>
            <person name="Jindra M."/>
            <person name="Klingler M."/>
            <person name="Lan Q."/>
            <person name="Lattorff H.M."/>
            <person name="Laudet V."/>
            <person name="von Levetsow C."/>
            <person name="Liu Z."/>
            <person name="Lutz R."/>
            <person name="Lynch J.A."/>
            <person name="da Fonseca R.N."/>
            <person name="Posnien N."/>
            <person name="Reuter R."/>
            <person name="Roth S."/>
            <person name="Savard J."/>
            <person name="Schinko J.B."/>
            <person name="Schmitt C."/>
            <person name="Schoppmeier M."/>
            <person name="Schroder R."/>
            <person name="Shippy T.D."/>
            <person name="Simonnet F."/>
            <person name="Marques-Souza H."/>
            <person name="Tautz D."/>
            <person name="Tomoyasu Y."/>
            <person name="Trauner J."/>
            <person name="Van der Zee M."/>
            <person name="Vervoort M."/>
            <person name="Wittkopp N."/>
            <person name="Wimmer E.A."/>
            <person name="Yang X."/>
            <person name="Jones A.K."/>
            <person name="Sattelle D.B."/>
            <person name="Ebert P.R."/>
            <person name="Nelson D."/>
            <person name="Scott J.G."/>
            <person name="Beeman R.W."/>
            <person name="Muthukrishnan S."/>
            <person name="Kramer K.J."/>
            <person name="Arakane Y."/>
            <person name="Beeman R.W."/>
            <person name="Zhu Q."/>
            <person name="Hogenkamp D."/>
            <person name="Dixit R."/>
            <person name="Oppert B."/>
            <person name="Jiang H."/>
            <person name="Zou Z."/>
            <person name="Marshall J."/>
            <person name="Elpidina E."/>
            <person name="Vinokurov K."/>
            <person name="Oppert C."/>
            <person name="Zou Z."/>
            <person name="Evans J."/>
            <person name="Lu Z."/>
            <person name="Zhao P."/>
            <person name="Sumathipala N."/>
            <person name="Altincicek B."/>
            <person name="Vilcinskas A."/>
            <person name="Williams M."/>
            <person name="Hultmark D."/>
            <person name="Hetru C."/>
            <person name="Jiang H."/>
            <person name="Grimmelikhuijzen C.J."/>
            <person name="Hauser F."/>
            <person name="Cazzamali G."/>
            <person name="Williamson M."/>
            <person name="Park Y."/>
            <person name="Li B."/>
            <person name="Tanaka Y."/>
            <person name="Predel R."/>
            <person name="Neupert S."/>
            <person name="Schachtner J."/>
            <person name="Verleyen P."/>
            <person name="Raible F."/>
            <person name="Bork P."/>
            <person name="Friedrich M."/>
            <person name="Walden K.K."/>
            <person name="Robertson H.M."/>
            <person name="Angeli S."/>
            <person name="Foret S."/>
            <person name="Bucher G."/>
            <person name="Schuetz S."/>
            <person name="Maleszka R."/>
            <person name="Wimmer E.A."/>
            <person name="Beeman R.W."/>
            <person name="Lorenzen M."/>
            <person name="Tomoyasu Y."/>
            <person name="Miller S.C."/>
            <person name="Grossmann D."/>
            <person name="Bucher G."/>
        </authorList>
    </citation>
    <scope>NUCLEOTIDE SEQUENCE [LARGE SCALE GENOMIC DNA]</scope>
    <source>
        <strain evidence="18 19">Georgia GA2</strain>
    </source>
</reference>
<comment type="catalytic activity">
    <reaction evidence="1">
        <text>S-ubiquitinyl-[E2 ubiquitin-conjugating enzyme]-L-cysteine + [acceptor protein]-L-lysine = [E2 ubiquitin-conjugating enzyme]-L-cysteine + N(6)-ubiquitinyl-[acceptor protein]-L-lysine.</text>
        <dbReference type="EC" id="2.3.2.27"/>
    </reaction>
</comment>
<reference evidence="18 19" key="2">
    <citation type="journal article" date="2010" name="Nucleic Acids Res.">
        <title>BeetleBase in 2010: revisions to provide comprehensive genomic information for Tribolium castaneum.</title>
        <authorList>
            <person name="Kim H.S."/>
            <person name="Murphy T."/>
            <person name="Xia J."/>
            <person name="Caragea D."/>
            <person name="Park Y."/>
            <person name="Beeman R.W."/>
            <person name="Lorenzen M.D."/>
            <person name="Butcher S."/>
            <person name="Manak J.R."/>
            <person name="Brown S.J."/>
        </authorList>
    </citation>
    <scope>GENOME REANNOTATION</scope>
    <source>
        <strain evidence="18 19">Georgia GA2</strain>
    </source>
</reference>
<evidence type="ECO:0000256" key="10">
    <source>
        <dbReference type="ARBA" id="ARBA00023242"/>
    </source>
</evidence>
<keyword evidence="5" id="KW-0479">Metal-binding</keyword>
<evidence type="ECO:0000256" key="9">
    <source>
        <dbReference type="ARBA" id="ARBA00023125"/>
    </source>
</evidence>
<evidence type="ECO:0000256" key="5">
    <source>
        <dbReference type="ARBA" id="ARBA00022723"/>
    </source>
</evidence>
<dbReference type="AlphaFoldDB" id="A0A139WCU0"/>
<name>A0A139WCU0_TRICA</name>
<dbReference type="InterPro" id="IPR036987">
    <property type="entry name" value="SRA-YDG_sf"/>
</dbReference>
<dbReference type="InterPro" id="IPR019787">
    <property type="entry name" value="Znf_PHD-finger"/>
</dbReference>
<dbReference type="Pfam" id="PF00628">
    <property type="entry name" value="PHD"/>
    <property type="match status" value="1"/>
</dbReference>
<proteinExistence type="predicted"/>
<keyword evidence="11" id="KW-0131">Cell cycle</keyword>